<dbReference type="RefSeq" id="WP_067876803.1">
    <property type="nucleotide sequence ID" value="NZ_JAAXOP010000024.1"/>
</dbReference>
<dbReference type="EMBL" id="JAAXOP010000024">
    <property type="protein sequence ID" value="NKY54089.1"/>
    <property type="molecule type" value="Genomic_DNA"/>
</dbReference>
<evidence type="ECO:0000256" key="1">
    <source>
        <dbReference type="SAM" id="SignalP"/>
    </source>
</evidence>
<keyword evidence="3" id="KW-1185">Reference proteome</keyword>
<accession>A0A846YBD5</accession>
<organism evidence="2 3">
    <name type="scientific">Nocardia vermiculata</name>
    <dbReference type="NCBI Taxonomy" id="257274"/>
    <lineage>
        <taxon>Bacteria</taxon>
        <taxon>Bacillati</taxon>
        <taxon>Actinomycetota</taxon>
        <taxon>Actinomycetes</taxon>
        <taxon>Mycobacteriales</taxon>
        <taxon>Nocardiaceae</taxon>
        <taxon>Nocardia</taxon>
    </lineage>
</organism>
<dbReference type="Proteomes" id="UP000565711">
    <property type="component" value="Unassembled WGS sequence"/>
</dbReference>
<sequence length="75" mass="7159">MSKMMRGAFTVVAAAGLTLGASAIASAAPVTGDSGSASTGSAGLPNMTCMINTLLEYGTLSAGDGATYVPGCGLI</sequence>
<protein>
    <recommendedName>
        <fullName evidence="4">Secreted protein</fullName>
    </recommendedName>
</protein>
<gene>
    <name evidence="2" type="ORF">HGA08_28245</name>
</gene>
<name>A0A846YBD5_9NOCA</name>
<feature type="signal peptide" evidence="1">
    <location>
        <begin position="1"/>
        <end position="27"/>
    </location>
</feature>
<feature type="chain" id="PRO_5032647454" description="Secreted protein" evidence="1">
    <location>
        <begin position="28"/>
        <end position="75"/>
    </location>
</feature>
<evidence type="ECO:0008006" key="4">
    <source>
        <dbReference type="Google" id="ProtNLM"/>
    </source>
</evidence>
<keyword evidence="1" id="KW-0732">Signal</keyword>
<reference evidence="2 3" key="1">
    <citation type="submission" date="2020-04" db="EMBL/GenBank/DDBJ databases">
        <title>MicrobeNet Type strains.</title>
        <authorList>
            <person name="Nicholson A.C."/>
        </authorList>
    </citation>
    <scope>NUCLEOTIDE SEQUENCE [LARGE SCALE GENOMIC DNA]</scope>
    <source>
        <strain evidence="2 3">JCM 12354</strain>
    </source>
</reference>
<evidence type="ECO:0000313" key="3">
    <source>
        <dbReference type="Proteomes" id="UP000565711"/>
    </source>
</evidence>
<comment type="caution">
    <text evidence="2">The sequence shown here is derived from an EMBL/GenBank/DDBJ whole genome shotgun (WGS) entry which is preliminary data.</text>
</comment>
<dbReference type="AlphaFoldDB" id="A0A846YBD5"/>
<proteinExistence type="predicted"/>
<evidence type="ECO:0000313" key="2">
    <source>
        <dbReference type="EMBL" id="NKY54089.1"/>
    </source>
</evidence>